<dbReference type="GO" id="GO:0009982">
    <property type="term" value="F:pseudouridine synthase activity"/>
    <property type="evidence" value="ECO:0007669"/>
    <property type="project" value="InterPro"/>
</dbReference>
<dbReference type="Pfam" id="PF00849">
    <property type="entry name" value="PseudoU_synth_2"/>
    <property type="match status" value="1"/>
</dbReference>
<dbReference type="GO" id="GO:0003723">
    <property type="term" value="F:RNA binding"/>
    <property type="evidence" value="ECO:0007669"/>
    <property type="project" value="InterPro"/>
</dbReference>
<dbReference type="PANTHER" id="PTHR21600">
    <property type="entry name" value="MITOCHONDRIAL RNA PSEUDOURIDINE SYNTHASE"/>
    <property type="match status" value="1"/>
</dbReference>
<gene>
    <name evidence="4" type="ORF">WJX81_002565</name>
</gene>
<evidence type="ECO:0000313" key="4">
    <source>
        <dbReference type="EMBL" id="KAK9826167.1"/>
    </source>
</evidence>
<comment type="caution">
    <text evidence="4">The sequence shown here is derived from an EMBL/GenBank/DDBJ whole genome shotgun (WGS) entry which is preliminary data.</text>
</comment>
<reference evidence="4 5" key="1">
    <citation type="journal article" date="2024" name="Nat. Commun.">
        <title>Phylogenomics reveals the evolutionary origins of lichenization in chlorophyte algae.</title>
        <authorList>
            <person name="Puginier C."/>
            <person name="Libourel C."/>
            <person name="Otte J."/>
            <person name="Skaloud P."/>
            <person name="Haon M."/>
            <person name="Grisel S."/>
            <person name="Petersen M."/>
            <person name="Berrin J.G."/>
            <person name="Delaux P.M."/>
            <person name="Dal Grande F."/>
            <person name="Keller J."/>
        </authorList>
    </citation>
    <scope>NUCLEOTIDE SEQUENCE [LARGE SCALE GENOMIC DNA]</scope>
    <source>
        <strain evidence="4 5">SAG 245.80</strain>
    </source>
</reference>
<dbReference type="InterPro" id="IPR006145">
    <property type="entry name" value="PsdUridine_synth_RsuA/RluA"/>
</dbReference>
<organism evidence="4 5">
    <name type="scientific">Elliptochloris bilobata</name>
    <dbReference type="NCBI Taxonomy" id="381761"/>
    <lineage>
        <taxon>Eukaryota</taxon>
        <taxon>Viridiplantae</taxon>
        <taxon>Chlorophyta</taxon>
        <taxon>core chlorophytes</taxon>
        <taxon>Trebouxiophyceae</taxon>
        <taxon>Trebouxiophyceae incertae sedis</taxon>
        <taxon>Elliptochloris clade</taxon>
        <taxon>Elliptochloris</taxon>
    </lineage>
</organism>
<feature type="domain" description="Pseudouridine synthase RsuA/RluA-like" evidence="3">
    <location>
        <begin position="143"/>
        <end position="290"/>
    </location>
</feature>
<evidence type="ECO:0000256" key="1">
    <source>
        <dbReference type="ARBA" id="ARBA00010876"/>
    </source>
</evidence>
<dbReference type="EMBL" id="JALJOU010000067">
    <property type="protein sequence ID" value="KAK9826167.1"/>
    <property type="molecule type" value="Genomic_DNA"/>
</dbReference>
<dbReference type="InterPro" id="IPR020103">
    <property type="entry name" value="PsdUridine_synth_cat_dom_sf"/>
</dbReference>
<sequence>MPWSIFPADSILQSQHRSLGALPDVVVPDAPPPRGEAKRGPRPGHAIVATALQPDGVLAQPLPAAVAALFAERYGTPTAAKRACRRGEVLVDGVQRGMTWVVRGGQWLELQARVQGAAHGGRANSHASAPRPTPLEVVYEDDHLAVVVKPPGMPVQVQGRGLKPSEQGTLASVLPHCLRPCSLPGVLWRPQHVHRLDAPTGGLVVVAKTRGALAALSGAFAQREVRKRYIAIVGGRLEGAGRMEAPLDGRPCLTHWAAEGATRSARHRWVTTVSLAPHTGRRHQLRRHLALLGHPVLGDPQYSYGYAKQVGRPMTPREDGLAADTPEGAGHAAAAETPRAMAVARLGPQARDEMCLWAVGIAFTHPFTGEHVSLAIPEPLVFQAARARELAAWRAKVEA</sequence>
<evidence type="ECO:0000256" key="2">
    <source>
        <dbReference type="SAM" id="MobiDB-lite"/>
    </source>
</evidence>
<proteinExistence type="inferred from homology"/>
<accession>A0AAW1QXF2</accession>
<dbReference type="GO" id="GO:0000455">
    <property type="term" value="P:enzyme-directed rRNA pseudouridine synthesis"/>
    <property type="evidence" value="ECO:0007669"/>
    <property type="project" value="TreeGrafter"/>
</dbReference>
<feature type="region of interest" description="Disordered" evidence="2">
    <location>
        <begin position="314"/>
        <end position="334"/>
    </location>
</feature>
<evidence type="ECO:0000259" key="3">
    <source>
        <dbReference type="Pfam" id="PF00849"/>
    </source>
</evidence>
<dbReference type="PANTHER" id="PTHR21600:SF87">
    <property type="entry name" value="RNA PSEUDOURIDYLATE SYNTHASE DOMAIN-CONTAINING PROTEIN 1"/>
    <property type="match status" value="1"/>
</dbReference>
<keyword evidence="5" id="KW-1185">Reference proteome</keyword>
<evidence type="ECO:0000313" key="5">
    <source>
        <dbReference type="Proteomes" id="UP001445335"/>
    </source>
</evidence>
<dbReference type="InterPro" id="IPR050188">
    <property type="entry name" value="RluA_PseudoU_synthase"/>
</dbReference>
<dbReference type="SUPFAM" id="SSF55120">
    <property type="entry name" value="Pseudouridine synthase"/>
    <property type="match status" value="1"/>
</dbReference>
<dbReference type="Gene3D" id="3.30.2350.10">
    <property type="entry name" value="Pseudouridine synthase"/>
    <property type="match status" value="1"/>
</dbReference>
<name>A0AAW1QXF2_9CHLO</name>
<protein>
    <recommendedName>
        <fullName evidence="3">Pseudouridine synthase RsuA/RluA-like domain-containing protein</fullName>
    </recommendedName>
</protein>
<comment type="similarity">
    <text evidence="1">Belongs to the pseudouridine synthase RluA family.</text>
</comment>
<dbReference type="AlphaFoldDB" id="A0AAW1QXF2"/>
<dbReference type="Proteomes" id="UP001445335">
    <property type="component" value="Unassembled WGS sequence"/>
</dbReference>
<dbReference type="CDD" id="cd02869">
    <property type="entry name" value="PseudoU_synth_RluA_like"/>
    <property type="match status" value="1"/>
</dbReference>